<evidence type="ECO:0000313" key="4">
    <source>
        <dbReference type="Proteomes" id="UP001159042"/>
    </source>
</evidence>
<name>A0AAV8WDX3_9CUCU</name>
<evidence type="ECO:0000259" key="2">
    <source>
        <dbReference type="Pfam" id="PF17875"/>
    </source>
</evidence>
<proteinExistence type="predicted"/>
<sequence>MGKFRIGIDFDKKYLQGLTKEENSGVELQTSKHHLALYPTHLRNFNKSVKDSLNEGIAKYNKKIWQYKTVIEYGNNKRRLPPVYIMTFWLTFFVFKPEIGKEMQGIVKRKSKDHVGLLVYNVFNVSIPKPVNGGEWLGDSVDVGYNVLFKITFIDYTLYLPYIKGELMSVISEVDNELTFLEESTVKRKKIIFDQEEDEEQPAAKHIKLEAEFEDPTQQRKSKKKKEKKKR</sequence>
<dbReference type="Gene3D" id="2.40.50.1060">
    <property type="match status" value="1"/>
</dbReference>
<keyword evidence="4" id="KW-1185">Reference proteome</keyword>
<dbReference type="EMBL" id="JANEYG010000002">
    <property type="protein sequence ID" value="KAJ8924788.1"/>
    <property type="molecule type" value="Genomic_DNA"/>
</dbReference>
<accession>A0AAV8WDX3</accession>
<feature type="domain" description="RPA43 OB" evidence="2">
    <location>
        <begin position="97"/>
        <end position="130"/>
    </location>
</feature>
<comment type="caution">
    <text evidence="3">The sequence shown here is derived from an EMBL/GenBank/DDBJ whole genome shotgun (WGS) entry which is preliminary data.</text>
</comment>
<dbReference type="Pfam" id="PF17875">
    <property type="entry name" value="RPA43_OB"/>
    <property type="match status" value="1"/>
</dbReference>
<organism evidence="3 4">
    <name type="scientific">Exocentrus adspersus</name>
    <dbReference type="NCBI Taxonomy" id="1586481"/>
    <lineage>
        <taxon>Eukaryota</taxon>
        <taxon>Metazoa</taxon>
        <taxon>Ecdysozoa</taxon>
        <taxon>Arthropoda</taxon>
        <taxon>Hexapoda</taxon>
        <taxon>Insecta</taxon>
        <taxon>Pterygota</taxon>
        <taxon>Neoptera</taxon>
        <taxon>Endopterygota</taxon>
        <taxon>Coleoptera</taxon>
        <taxon>Polyphaga</taxon>
        <taxon>Cucujiformia</taxon>
        <taxon>Chrysomeloidea</taxon>
        <taxon>Cerambycidae</taxon>
        <taxon>Lamiinae</taxon>
        <taxon>Acanthocinini</taxon>
        <taxon>Exocentrus</taxon>
    </lineage>
</organism>
<feature type="region of interest" description="Disordered" evidence="1">
    <location>
        <begin position="197"/>
        <end position="231"/>
    </location>
</feature>
<feature type="compositionally biased region" description="Basic residues" evidence="1">
    <location>
        <begin position="220"/>
        <end position="231"/>
    </location>
</feature>
<reference evidence="3 4" key="1">
    <citation type="journal article" date="2023" name="Insect Mol. Biol.">
        <title>Genome sequencing provides insights into the evolution of gene families encoding plant cell wall-degrading enzymes in longhorned beetles.</title>
        <authorList>
            <person name="Shin N.R."/>
            <person name="Okamura Y."/>
            <person name="Kirsch R."/>
            <person name="Pauchet Y."/>
        </authorList>
    </citation>
    <scope>NUCLEOTIDE SEQUENCE [LARGE SCALE GENOMIC DNA]</scope>
    <source>
        <strain evidence="3">EAD_L_NR</strain>
    </source>
</reference>
<evidence type="ECO:0000256" key="1">
    <source>
        <dbReference type="SAM" id="MobiDB-lite"/>
    </source>
</evidence>
<protein>
    <recommendedName>
        <fullName evidence="2">RPA43 OB domain-containing protein</fullName>
    </recommendedName>
</protein>
<dbReference type="InterPro" id="IPR041178">
    <property type="entry name" value="RPA43_OB"/>
</dbReference>
<gene>
    <name evidence="3" type="ORF">NQ315_000941</name>
</gene>
<dbReference type="AlphaFoldDB" id="A0AAV8WDX3"/>
<evidence type="ECO:0000313" key="3">
    <source>
        <dbReference type="EMBL" id="KAJ8924788.1"/>
    </source>
</evidence>
<dbReference type="Proteomes" id="UP001159042">
    <property type="component" value="Unassembled WGS sequence"/>
</dbReference>